<dbReference type="HAMAP" id="MF_01152">
    <property type="entry name" value="DnaJ"/>
    <property type="match status" value="1"/>
</dbReference>
<dbReference type="Gene3D" id="2.60.260.20">
    <property type="entry name" value="Urease metallochaperone UreE, N-terminal domain"/>
    <property type="match status" value="2"/>
</dbReference>
<keyword evidence="5 12" id="KW-0863">Zinc-finger</keyword>
<dbReference type="GO" id="GO:0005524">
    <property type="term" value="F:ATP binding"/>
    <property type="evidence" value="ECO:0007669"/>
    <property type="project" value="InterPro"/>
</dbReference>
<comment type="cofactor">
    <cofactor evidence="12">
        <name>Zn(2+)</name>
        <dbReference type="ChEBI" id="CHEBI:29105"/>
    </cofactor>
    <text evidence="12">Binds 2 Zn(2+) ions per monomer.</text>
</comment>
<dbReference type="PROSITE" id="PS50076">
    <property type="entry name" value="DNAJ_2"/>
    <property type="match status" value="1"/>
</dbReference>
<dbReference type="SUPFAM" id="SSF49493">
    <property type="entry name" value="HSP40/DnaJ peptide-binding domain"/>
    <property type="match status" value="2"/>
</dbReference>
<dbReference type="GO" id="GO:0031072">
    <property type="term" value="F:heat shock protein binding"/>
    <property type="evidence" value="ECO:0007669"/>
    <property type="project" value="InterPro"/>
</dbReference>
<feature type="binding site" evidence="12">
    <location>
        <position position="153"/>
    </location>
    <ligand>
        <name>Zn(2+)</name>
        <dbReference type="ChEBI" id="CHEBI:29105"/>
        <label>1</label>
    </ligand>
</feature>
<feature type="zinc finger region" description="CR-type" evidence="13">
    <location>
        <begin position="137"/>
        <end position="219"/>
    </location>
</feature>
<protein>
    <recommendedName>
        <fullName evidence="11 12">Chaperone protein DnaJ</fullName>
    </recommendedName>
</protein>
<dbReference type="GO" id="GO:0042026">
    <property type="term" value="P:protein refolding"/>
    <property type="evidence" value="ECO:0007669"/>
    <property type="project" value="TreeGrafter"/>
</dbReference>
<evidence type="ECO:0000256" key="11">
    <source>
        <dbReference type="ARBA" id="ARBA00067609"/>
    </source>
</evidence>
<dbReference type="SUPFAM" id="SSF57938">
    <property type="entry name" value="DnaJ/Hsp40 cysteine-rich domain"/>
    <property type="match status" value="1"/>
</dbReference>
<dbReference type="FunFam" id="2.60.260.20:FF:000005">
    <property type="entry name" value="Chaperone protein dnaJ 1, mitochondrial"/>
    <property type="match status" value="1"/>
</dbReference>
<dbReference type="SUPFAM" id="SSF46565">
    <property type="entry name" value="Chaperone J-domain"/>
    <property type="match status" value="1"/>
</dbReference>
<dbReference type="RefSeq" id="WP_288606026.1">
    <property type="nucleotide sequence ID" value="NZ_CACRUT010000031.1"/>
</dbReference>
<evidence type="ECO:0000256" key="12">
    <source>
        <dbReference type="HAMAP-Rule" id="MF_01152"/>
    </source>
</evidence>
<feature type="domain" description="J" evidence="14">
    <location>
        <begin position="5"/>
        <end position="70"/>
    </location>
</feature>
<evidence type="ECO:0000259" key="14">
    <source>
        <dbReference type="PROSITE" id="PS50076"/>
    </source>
</evidence>
<evidence type="ECO:0000259" key="15">
    <source>
        <dbReference type="PROSITE" id="PS51188"/>
    </source>
</evidence>
<evidence type="ECO:0000256" key="9">
    <source>
        <dbReference type="ARBA" id="ARBA00053423"/>
    </source>
</evidence>
<comment type="similarity">
    <text evidence="10 12">Belongs to the DnaJ family.</text>
</comment>
<feature type="binding site" evidence="12">
    <location>
        <position position="193"/>
    </location>
    <ligand>
        <name>Zn(2+)</name>
        <dbReference type="ChEBI" id="CHEBI:29105"/>
        <label>2</label>
    </ligand>
</feature>
<keyword evidence="8 12" id="KW-0143">Chaperone</keyword>
<comment type="domain">
    <text evidence="12">The J domain is necessary and sufficient to stimulate DnaK ATPase activity. Zinc center 1 plays an important role in the autonomous, DnaK-independent chaperone activity of DnaJ. Zinc center 2 is essential for interaction with DnaK and for DnaJ activity.</text>
</comment>
<dbReference type="InterPro" id="IPR036869">
    <property type="entry name" value="J_dom_sf"/>
</dbReference>
<dbReference type="GO" id="GO:0051082">
    <property type="term" value="F:unfolded protein binding"/>
    <property type="evidence" value="ECO:0007669"/>
    <property type="project" value="UniProtKB-UniRule"/>
</dbReference>
<feature type="repeat" description="CXXCXGXG motif" evidence="12">
    <location>
        <begin position="150"/>
        <end position="157"/>
    </location>
</feature>
<evidence type="ECO:0000256" key="6">
    <source>
        <dbReference type="ARBA" id="ARBA00022833"/>
    </source>
</evidence>
<feature type="domain" description="CR-type" evidence="15">
    <location>
        <begin position="137"/>
        <end position="219"/>
    </location>
</feature>
<dbReference type="EMBL" id="CACRUT010000031">
    <property type="protein sequence ID" value="VYU65352.1"/>
    <property type="molecule type" value="Genomic_DNA"/>
</dbReference>
<dbReference type="PANTHER" id="PTHR43096">
    <property type="entry name" value="DNAJ HOMOLOG 1, MITOCHONDRIAL-RELATED"/>
    <property type="match status" value="1"/>
</dbReference>
<dbReference type="SMART" id="SM00271">
    <property type="entry name" value="DnaJ"/>
    <property type="match status" value="1"/>
</dbReference>
<dbReference type="Pfam" id="PF01556">
    <property type="entry name" value="DnaJ_C"/>
    <property type="match status" value="1"/>
</dbReference>
<evidence type="ECO:0000256" key="2">
    <source>
        <dbReference type="ARBA" id="ARBA00022705"/>
    </source>
</evidence>
<feature type="repeat" description="CXXCXGXG motif" evidence="12">
    <location>
        <begin position="167"/>
        <end position="174"/>
    </location>
</feature>
<evidence type="ECO:0000256" key="8">
    <source>
        <dbReference type="ARBA" id="ARBA00023186"/>
    </source>
</evidence>
<dbReference type="GO" id="GO:0006260">
    <property type="term" value="P:DNA replication"/>
    <property type="evidence" value="ECO:0007669"/>
    <property type="project" value="UniProtKB-KW"/>
</dbReference>
<dbReference type="InterPro" id="IPR001305">
    <property type="entry name" value="HSP_DnaJ_Cys-rich_dom"/>
</dbReference>
<dbReference type="PRINTS" id="PR00625">
    <property type="entry name" value="JDOMAIN"/>
</dbReference>
<dbReference type="CDD" id="cd10719">
    <property type="entry name" value="DnaJ_zf"/>
    <property type="match status" value="1"/>
</dbReference>
<proteinExistence type="inferred from homology"/>
<evidence type="ECO:0000256" key="13">
    <source>
        <dbReference type="PROSITE-ProRule" id="PRU00546"/>
    </source>
</evidence>
<accession>A0A6N3GM92</accession>
<dbReference type="GO" id="GO:0009408">
    <property type="term" value="P:response to heat"/>
    <property type="evidence" value="ECO:0007669"/>
    <property type="project" value="InterPro"/>
</dbReference>
<dbReference type="GO" id="GO:0005737">
    <property type="term" value="C:cytoplasm"/>
    <property type="evidence" value="ECO:0007669"/>
    <property type="project" value="UniProtKB-SubCell"/>
</dbReference>
<dbReference type="Gene3D" id="2.10.230.10">
    <property type="entry name" value="Heat shock protein DnaJ, cysteine-rich domain"/>
    <property type="match status" value="1"/>
</dbReference>
<comment type="subcellular location">
    <subcellularLocation>
        <location evidence="12">Cytoplasm</location>
    </subcellularLocation>
</comment>
<keyword evidence="7 12" id="KW-0346">Stress response</keyword>
<dbReference type="InterPro" id="IPR002939">
    <property type="entry name" value="DnaJ_C"/>
</dbReference>
<dbReference type="InterPro" id="IPR036410">
    <property type="entry name" value="HSP_DnaJ_Cys-rich_dom_sf"/>
</dbReference>
<dbReference type="PROSITE" id="PS51188">
    <property type="entry name" value="ZF_CR"/>
    <property type="match status" value="1"/>
</dbReference>
<dbReference type="InterPro" id="IPR008971">
    <property type="entry name" value="HSP40/DnaJ_pept-bd"/>
</dbReference>
<dbReference type="FunFam" id="2.10.230.10:FF:000002">
    <property type="entry name" value="Molecular chaperone DnaJ"/>
    <property type="match status" value="1"/>
</dbReference>
<feature type="binding site" evidence="12">
    <location>
        <position position="150"/>
    </location>
    <ligand>
        <name>Zn(2+)</name>
        <dbReference type="ChEBI" id="CHEBI:29105"/>
        <label>1</label>
    </ligand>
</feature>
<name>A0A6N3GM92_9BACT</name>
<keyword evidence="4 12" id="KW-0677">Repeat</keyword>
<dbReference type="InterPro" id="IPR012724">
    <property type="entry name" value="DnaJ"/>
</dbReference>
<comment type="function">
    <text evidence="9 12">Participates actively in the response to hyperosmotic and heat shock by preventing the aggregation of stress-denatured proteins and by disaggregating proteins, also in an autonomous, DnaK-independent fashion. Unfolded proteins bind initially to DnaJ; upon interaction with the DnaJ-bound protein, DnaK hydrolyzes its bound ATP, resulting in the formation of a stable complex. GrpE releases ADP from DnaK; ATP binding to DnaK triggers the release of the substrate protein, thus completing the reaction cycle. Several rounds of ATP-dependent interactions between DnaJ, DnaK and GrpE are required for fully efficient folding. Also involved, together with DnaK and GrpE, in the DNA replication of plasmids through activation of initiation proteins.</text>
</comment>
<keyword evidence="1 12" id="KW-0963">Cytoplasm</keyword>
<dbReference type="GO" id="GO:0008270">
    <property type="term" value="F:zinc ion binding"/>
    <property type="evidence" value="ECO:0007669"/>
    <property type="project" value="UniProtKB-UniRule"/>
</dbReference>
<feature type="binding site" evidence="12">
    <location>
        <position position="167"/>
    </location>
    <ligand>
        <name>Zn(2+)</name>
        <dbReference type="ChEBI" id="CHEBI:29105"/>
        <label>2</label>
    </ligand>
</feature>
<gene>
    <name evidence="16" type="primary">dnaJ_1</name>
    <name evidence="12" type="synonym">dnaJ</name>
    <name evidence="16" type="ORF">PCLFYP37_00478</name>
</gene>
<dbReference type="InterPro" id="IPR018253">
    <property type="entry name" value="DnaJ_domain_CS"/>
</dbReference>
<feature type="binding site" evidence="12">
    <location>
        <position position="210"/>
    </location>
    <ligand>
        <name>Zn(2+)</name>
        <dbReference type="ChEBI" id="CHEBI:29105"/>
        <label>1</label>
    </ligand>
</feature>
<dbReference type="Pfam" id="PF00684">
    <property type="entry name" value="DnaJ_CXXCXGXG"/>
    <property type="match status" value="1"/>
</dbReference>
<evidence type="ECO:0000256" key="5">
    <source>
        <dbReference type="ARBA" id="ARBA00022771"/>
    </source>
</evidence>
<evidence type="ECO:0000256" key="4">
    <source>
        <dbReference type="ARBA" id="ARBA00022737"/>
    </source>
</evidence>
<dbReference type="NCBIfam" id="NF008035">
    <property type="entry name" value="PRK10767.1"/>
    <property type="match status" value="1"/>
</dbReference>
<dbReference type="Gene3D" id="1.10.287.110">
    <property type="entry name" value="DnaJ domain"/>
    <property type="match status" value="1"/>
</dbReference>
<dbReference type="AlphaFoldDB" id="A0A6N3GM92"/>
<evidence type="ECO:0000256" key="10">
    <source>
        <dbReference type="ARBA" id="ARBA00061004"/>
    </source>
</evidence>
<dbReference type="CDD" id="cd10747">
    <property type="entry name" value="DnaJ_C"/>
    <property type="match status" value="1"/>
</dbReference>
<sequence>MAKRDYYEVLGVSKNASDDEIKKAYKKMAIKYHPDRNPDDKEAEAKFKEAAEAYDVLRDPQKRARYDQFGPEGVNGAGGFGGGGMNMDDIFSMFGDIFGGHGGFGGFGGGGRARKPQYRGGDLRLKVRMTLQEIATGVTKKFKVKKKVACPHCHGSGAEGSGATETCPTCHGNGFVVKTQQSIFGMMQTQAVCPTCGGEGTIIKNKCKECGGEGVVNGEEVIEVKIPAGVGDGMVVTVTGKGHAARRNGVPGDIQVYIEEEPHKELLREDNNLIYNLLLDVPTAALGGDAEIPTIDGKVKIKIEPGTQPGKVVRLRGKGLPAVQGYGYGTGDLIVNISVYIPEALSKDEKKTLEEMKKSDNFAPNPSIKEKIFRKFKSYFE</sequence>
<evidence type="ECO:0000256" key="1">
    <source>
        <dbReference type="ARBA" id="ARBA00022490"/>
    </source>
</evidence>
<dbReference type="FunFam" id="1.10.287.110:FF:000034">
    <property type="entry name" value="Chaperone protein DnaJ"/>
    <property type="match status" value="1"/>
</dbReference>
<evidence type="ECO:0000256" key="7">
    <source>
        <dbReference type="ARBA" id="ARBA00023016"/>
    </source>
</evidence>
<keyword evidence="2 12" id="KW-0235">DNA replication</keyword>
<keyword evidence="3 12" id="KW-0479">Metal-binding</keyword>
<dbReference type="PANTHER" id="PTHR43096:SF48">
    <property type="entry name" value="CHAPERONE PROTEIN DNAJ"/>
    <property type="match status" value="1"/>
</dbReference>
<comment type="subunit">
    <text evidence="12">Homodimer.</text>
</comment>
<dbReference type="PROSITE" id="PS00636">
    <property type="entry name" value="DNAJ_1"/>
    <property type="match status" value="1"/>
</dbReference>
<keyword evidence="6 12" id="KW-0862">Zinc</keyword>
<dbReference type="CDD" id="cd06257">
    <property type="entry name" value="DnaJ"/>
    <property type="match status" value="1"/>
</dbReference>
<dbReference type="Pfam" id="PF00226">
    <property type="entry name" value="DnaJ"/>
    <property type="match status" value="1"/>
</dbReference>
<feature type="repeat" description="CXXCXGXG motif" evidence="12">
    <location>
        <begin position="193"/>
        <end position="200"/>
    </location>
</feature>
<feature type="repeat" description="CXXCXGXG motif" evidence="12">
    <location>
        <begin position="207"/>
        <end position="214"/>
    </location>
</feature>
<feature type="binding site" evidence="12">
    <location>
        <position position="207"/>
    </location>
    <ligand>
        <name>Zn(2+)</name>
        <dbReference type="ChEBI" id="CHEBI:29105"/>
        <label>1</label>
    </ligand>
</feature>
<evidence type="ECO:0000313" key="16">
    <source>
        <dbReference type="EMBL" id="VYU65352.1"/>
    </source>
</evidence>
<dbReference type="NCBIfam" id="NF010882">
    <property type="entry name" value="PRK14289.1"/>
    <property type="match status" value="1"/>
</dbReference>
<dbReference type="InterPro" id="IPR001623">
    <property type="entry name" value="DnaJ_domain"/>
</dbReference>
<evidence type="ECO:0000256" key="3">
    <source>
        <dbReference type="ARBA" id="ARBA00022723"/>
    </source>
</evidence>
<feature type="binding site" evidence="12">
    <location>
        <position position="170"/>
    </location>
    <ligand>
        <name>Zn(2+)</name>
        <dbReference type="ChEBI" id="CHEBI:29105"/>
        <label>2</label>
    </ligand>
</feature>
<organism evidence="16">
    <name type="scientific">Paraprevotella clara</name>
    <dbReference type="NCBI Taxonomy" id="454154"/>
    <lineage>
        <taxon>Bacteria</taxon>
        <taxon>Pseudomonadati</taxon>
        <taxon>Bacteroidota</taxon>
        <taxon>Bacteroidia</taxon>
        <taxon>Bacteroidales</taxon>
        <taxon>Prevotellaceae</taxon>
        <taxon>Paraprevotella</taxon>
    </lineage>
</organism>
<dbReference type="NCBIfam" id="TIGR02349">
    <property type="entry name" value="DnaJ_bact"/>
    <property type="match status" value="1"/>
</dbReference>
<reference evidence="16" key="1">
    <citation type="submission" date="2019-11" db="EMBL/GenBank/DDBJ databases">
        <authorList>
            <person name="Feng L."/>
        </authorList>
    </citation>
    <scope>NUCLEOTIDE SEQUENCE</scope>
    <source>
        <strain evidence="16">PclaraLFYP37</strain>
    </source>
</reference>
<feature type="binding site" evidence="12">
    <location>
        <position position="196"/>
    </location>
    <ligand>
        <name>Zn(2+)</name>
        <dbReference type="ChEBI" id="CHEBI:29105"/>
        <label>2</label>
    </ligand>
</feature>